<dbReference type="OrthoDB" id="1747567at2759"/>
<name>A0A5A7UN74_CUCMM</name>
<feature type="domain" description="Reverse transcriptase Ty1/copia-type" evidence="1">
    <location>
        <begin position="190"/>
        <end position="246"/>
    </location>
</feature>
<gene>
    <name evidence="2" type="ORF">E6C27_scaffold288G001860</name>
</gene>
<sequence>MFLIPGGFKRVHSLEPSLHLHPLVLRKSKRRKGEGEGSSCCCQVKRKVEVADKEKCFQCNMNEHWIRNCTKYLAEKKKENKDDSDIYCVKETSSIQQLEEDEMTTKTGTGDIISAHARGEVVIPDDGIEDQLSCKQPMNDIEKYHWVKVMDLEMESMYFNSVWELVDLPKGVKPIGCKWIYKRTRDSAGKPEGFITQGQEQNVCNLNQSIYGLKQASKSWNIRFDTTIKSYGFDQNVDEPCVYKKINKGMGFTCLGNSVLRHLKKLRI</sequence>
<accession>A0A5A7UN74</accession>
<comment type="caution">
    <text evidence="2">The sequence shown here is derived from an EMBL/GenBank/DDBJ whole genome shotgun (WGS) entry which is preliminary data.</text>
</comment>
<dbReference type="Proteomes" id="UP000321393">
    <property type="component" value="Unassembled WGS sequence"/>
</dbReference>
<evidence type="ECO:0000313" key="2">
    <source>
        <dbReference type="EMBL" id="KAA0056654.1"/>
    </source>
</evidence>
<protein>
    <submittedName>
        <fullName evidence="2">Gag/pol protein</fullName>
    </submittedName>
</protein>
<evidence type="ECO:0000313" key="3">
    <source>
        <dbReference type="Proteomes" id="UP000321393"/>
    </source>
</evidence>
<proteinExistence type="predicted"/>
<dbReference type="AlphaFoldDB" id="A0A5A7UN74"/>
<dbReference type="Pfam" id="PF07727">
    <property type="entry name" value="RVT_2"/>
    <property type="match status" value="1"/>
</dbReference>
<dbReference type="EMBL" id="SSTE01007373">
    <property type="protein sequence ID" value="KAA0056654.1"/>
    <property type="molecule type" value="Genomic_DNA"/>
</dbReference>
<evidence type="ECO:0000259" key="1">
    <source>
        <dbReference type="Pfam" id="PF07727"/>
    </source>
</evidence>
<dbReference type="InterPro" id="IPR013103">
    <property type="entry name" value="RVT_2"/>
</dbReference>
<reference evidence="2 3" key="1">
    <citation type="submission" date="2019-08" db="EMBL/GenBank/DDBJ databases">
        <title>Draft genome sequences of two oriental melons (Cucumis melo L. var makuwa).</title>
        <authorList>
            <person name="Kwon S.-Y."/>
        </authorList>
    </citation>
    <scope>NUCLEOTIDE SEQUENCE [LARGE SCALE GENOMIC DNA]</scope>
    <source>
        <strain evidence="3">cv. SW 3</strain>
        <tissue evidence="2">Leaf</tissue>
    </source>
</reference>
<organism evidence="2 3">
    <name type="scientific">Cucumis melo var. makuwa</name>
    <name type="common">Oriental melon</name>
    <dbReference type="NCBI Taxonomy" id="1194695"/>
    <lineage>
        <taxon>Eukaryota</taxon>
        <taxon>Viridiplantae</taxon>
        <taxon>Streptophyta</taxon>
        <taxon>Embryophyta</taxon>
        <taxon>Tracheophyta</taxon>
        <taxon>Spermatophyta</taxon>
        <taxon>Magnoliopsida</taxon>
        <taxon>eudicotyledons</taxon>
        <taxon>Gunneridae</taxon>
        <taxon>Pentapetalae</taxon>
        <taxon>rosids</taxon>
        <taxon>fabids</taxon>
        <taxon>Cucurbitales</taxon>
        <taxon>Cucurbitaceae</taxon>
        <taxon>Benincaseae</taxon>
        <taxon>Cucumis</taxon>
    </lineage>
</organism>